<dbReference type="Gene3D" id="2.60.120.560">
    <property type="entry name" value="Exo-inulinase, domain 1"/>
    <property type="match status" value="1"/>
</dbReference>
<sequence>MYYKGVYHFFYQRNPDGATFGHEKMVWGHSVSKDLINWTHLNDAIEPSCVGDSKSCFSGSATILPGEKPLMLYTGIDGKGHQVQNLAMPNNLSDPYLREWEKHPQNPLMTAPSGVEENEFRDPSTAWQGKDGKWRVIIGAQKGDQGKAILYRSDDFVNWIVDPNPFYATDGTGVCECPEFFPVYINSTNGVDTTMENSSVRHVLKISYYRRHLDFYFIGKYASDSDQEKFIPDAKYTETYKDLRFDYGLYYASKSFFDYATNRRILWGWVEEHDSKQDSIDKGWAGLQSVLYGLSYAQPKFEDGIEVHKDPLSHIVSGSRYQATRVTLKMSGLRRERTIPRKIWLDKSGKQLIQWPIEELEKLRDKQISITGETLLSGSILEVKGVTASQADVEVLFELPDLQSAELLEPSEVDPQILSGEQYASRKGMIGPFGLQVLASKDITEKTTISFRIYRVVDKYICLMISDPSRSSLRQGLTKPIYATVFDIDPNIKTISLRTLIDRSIIESFGDGGRACITSRVYPLLAIEKDAHLYVFNDGNQSVVISQLNAWSMKQAEFATES</sequence>
<dbReference type="SUPFAM" id="SSF75005">
    <property type="entry name" value="Arabinanase/levansucrase/invertase"/>
    <property type="match status" value="1"/>
</dbReference>
<dbReference type="Proteomes" id="UP000236291">
    <property type="component" value="Unassembled WGS sequence"/>
</dbReference>
<dbReference type="Gene3D" id="2.115.10.20">
    <property type="entry name" value="Glycosyl hydrolase domain, family 43"/>
    <property type="match status" value="1"/>
</dbReference>
<reference evidence="7 8" key="2">
    <citation type="journal article" date="2017" name="Front. Plant Sci.">
        <title>Gene Classification and Mining of Molecular Markers Useful in Red Clover (Trifolium pratense) Breeding.</title>
        <authorList>
            <person name="Istvanek J."/>
            <person name="Dluhosova J."/>
            <person name="Dluhos P."/>
            <person name="Patkova L."/>
            <person name="Nedelnik J."/>
            <person name="Repkova J."/>
        </authorList>
    </citation>
    <scope>NUCLEOTIDE SEQUENCE [LARGE SCALE GENOMIC DNA]</scope>
    <source>
        <strain evidence="8">cv. Tatra</strain>
        <tissue evidence="7">Young leaves</tissue>
    </source>
</reference>
<keyword evidence="2 4" id="KW-0378">Hydrolase</keyword>
<evidence type="ECO:0000313" key="8">
    <source>
        <dbReference type="Proteomes" id="UP000236291"/>
    </source>
</evidence>
<dbReference type="SMART" id="SM00640">
    <property type="entry name" value="Glyco_32"/>
    <property type="match status" value="1"/>
</dbReference>
<dbReference type="InterPro" id="IPR050551">
    <property type="entry name" value="Fructan_Metab_Enzymes"/>
</dbReference>
<comment type="caution">
    <text evidence="7">The sequence shown here is derived from an EMBL/GenBank/DDBJ whole genome shotgun (WGS) entry which is preliminary data.</text>
</comment>
<reference evidence="7 8" key="1">
    <citation type="journal article" date="2014" name="Am. J. Bot.">
        <title>Genome assembly and annotation for red clover (Trifolium pratense; Fabaceae).</title>
        <authorList>
            <person name="Istvanek J."/>
            <person name="Jaros M."/>
            <person name="Krenek A."/>
            <person name="Repkova J."/>
        </authorList>
    </citation>
    <scope>NUCLEOTIDE SEQUENCE [LARGE SCALE GENOMIC DNA]</scope>
    <source>
        <strain evidence="8">cv. Tatra</strain>
        <tissue evidence="7">Young leaves</tissue>
    </source>
</reference>
<dbReference type="AlphaFoldDB" id="A0A2K3NDE3"/>
<feature type="domain" description="Glycosyl hydrolase family 32 C-terminal" evidence="6">
    <location>
        <begin position="359"/>
        <end position="552"/>
    </location>
</feature>
<dbReference type="InterPro" id="IPR023296">
    <property type="entry name" value="Glyco_hydro_beta-prop_sf"/>
</dbReference>
<dbReference type="EMBL" id="ASHM01019636">
    <property type="protein sequence ID" value="PNY01045.1"/>
    <property type="molecule type" value="Genomic_DNA"/>
</dbReference>
<dbReference type="CDD" id="cd18624">
    <property type="entry name" value="GH32_Fruct1-like"/>
    <property type="match status" value="1"/>
</dbReference>
<dbReference type="FunFam" id="2.60.120.560:FF:000002">
    <property type="entry name" value="Beta-fructofuranosidase, insoluble isoenzyme CWINV1"/>
    <property type="match status" value="1"/>
</dbReference>
<comment type="similarity">
    <text evidence="1 4">Belongs to the glycosyl hydrolase 32 family.</text>
</comment>
<dbReference type="InterPro" id="IPR013148">
    <property type="entry name" value="Glyco_hydro_32_N"/>
</dbReference>
<dbReference type="PANTHER" id="PTHR31953">
    <property type="entry name" value="BETA-FRUCTOFURANOSIDASE, INSOLUBLE ISOENZYME CWINV1-RELATED"/>
    <property type="match status" value="1"/>
</dbReference>
<dbReference type="Pfam" id="PF00251">
    <property type="entry name" value="Glyco_hydro_32N"/>
    <property type="match status" value="1"/>
</dbReference>
<feature type="domain" description="Glycosyl hydrolase family 32 N-terminal" evidence="5">
    <location>
        <begin position="1"/>
        <end position="296"/>
    </location>
</feature>
<evidence type="ECO:0000259" key="6">
    <source>
        <dbReference type="Pfam" id="PF08244"/>
    </source>
</evidence>
<gene>
    <name evidence="7" type="ORF">L195_g024332</name>
</gene>
<name>A0A2K3NDE3_TRIPR</name>
<accession>A0A2K3NDE3</accession>
<evidence type="ECO:0000256" key="2">
    <source>
        <dbReference type="ARBA" id="ARBA00022801"/>
    </source>
</evidence>
<dbReference type="GO" id="GO:0004553">
    <property type="term" value="F:hydrolase activity, hydrolyzing O-glycosyl compounds"/>
    <property type="evidence" value="ECO:0007669"/>
    <property type="project" value="InterPro"/>
</dbReference>
<dbReference type="InterPro" id="IPR001362">
    <property type="entry name" value="Glyco_hydro_32"/>
</dbReference>
<evidence type="ECO:0000256" key="3">
    <source>
        <dbReference type="ARBA" id="ARBA00023295"/>
    </source>
</evidence>
<dbReference type="GO" id="GO:0005975">
    <property type="term" value="P:carbohydrate metabolic process"/>
    <property type="evidence" value="ECO:0007669"/>
    <property type="project" value="InterPro"/>
</dbReference>
<dbReference type="SUPFAM" id="SSF49899">
    <property type="entry name" value="Concanavalin A-like lectins/glucanases"/>
    <property type="match status" value="1"/>
</dbReference>
<evidence type="ECO:0000256" key="1">
    <source>
        <dbReference type="ARBA" id="ARBA00009902"/>
    </source>
</evidence>
<evidence type="ECO:0000256" key="4">
    <source>
        <dbReference type="RuleBase" id="RU362110"/>
    </source>
</evidence>
<evidence type="ECO:0000259" key="5">
    <source>
        <dbReference type="Pfam" id="PF00251"/>
    </source>
</evidence>
<evidence type="ECO:0000313" key="7">
    <source>
        <dbReference type="EMBL" id="PNY01045.1"/>
    </source>
</evidence>
<dbReference type="InterPro" id="IPR013189">
    <property type="entry name" value="Glyco_hydro_32_C"/>
</dbReference>
<dbReference type="Pfam" id="PF08244">
    <property type="entry name" value="Glyco_hydro_32C"/>
    <property type="match status" value="1"/>
</dbReference>
<dbReference type="InterPro" id="IPR013320">
    <property type="entry name" value="ConA-like_dom_sf"/>
</dbReference>
<proteinExistence type="inferred from homology"/>
<dbReference type="STRING" id="57577.A0A2K3NDE3"/>
<organism evidence="7 8">
    <name type="scientific">Trifolium pratense</name>
    <name type="common">Red clover</name>
    <dbReference type="NCBI Taxonomy" id="57577"/>
    <lineage>
        <taxon>Eukaryota</taxon>
        <taxon>Viridiplantae</taxon>
        <taxon>Streptophyta</taxon>
        <taxon>Embryophyta</taxon>
        <taxon>Tracheophyta</taxon>
        <taxon>Spermatophyta</taxon>
        <taxon>Magnoliopsida</taxon>
        <taxon>eudicotyledons</taxon>
        <taxon>Gunneridae</taxon>
        <taxon>Pentapetalae</taxon>
        <taxon>rosids</taxon>
        <taxon>fabids</taxon>
        <taxon>Fabales</taxon>
        <taxon>Fabaceae</taxon>
        <taxon>Papilionoideae</taxon>
        <taxon>50 kb inversion clade</taxon>
        <taxon>NPAAA clade</taxon>
        <taxon>Hologalegina</taxon>
        <taxon>IRL clade</taxon>
        <taxon>Trifolieae</taxon>
        <taxon>Trifolium</taxon>
    </lineage>
</organism>
<protein>
    <submittedName>
        <fullName evidence="7">Beta-fructofuranosidase insoluble isoenzyme cwinv3-like protein</fullName>
    </submittedName>
</protein>
<keyword evidence="3 4" id="KW-0326">Glycosidase</keyword>